<comment type="caution">
    <text evidence="1">The sequence shown here is derived from an EMBL/GenBank/DDBJ whole genome shotgun (WGS) entry which is preliminary data.</text>
</comment>
<evidence type="ECO:0000313" key="2">
    <source>
        <dbReference type="Proteomes" id="UP000611708"/>
    </source>
</evidence>
<protein>
    <submittedName>
        <fullName evidence="1">Uncharacterized protein</fullName>
    </submittedName>
</protein>
<evidence type="ECO:0000313" key="1">
    <source>
        <dbReference type="EMBL" id="MBF9196181.1"/>
    </source>
</evidence>
<organism evidence="1 2">
    <name type="scientific">Microvirga terrestris</name>
    <dbReference type="NCBI Taxonomy" id="2791024"/>
    <lineage>
        <taxon>Bacteria</taxon>
        <taxon>Pseudomonadati</taxon>
        <taxon>Pseudomonadota</taxon>
        <taxon>Alphaproteobacteria</taxon>
        <taxon>Hyphomicrobiales</taxon>
        <taxon>Methylobacteriaceae</taxon>
        <taxon>Microvirga</taxon>
    </lineage>
</organism>
<accession>A0ABS0HRS1</accession>
<dbReference type="EMBL" id="JADQDN010000003">
    <property type="protein sequence ID" value="MBF9196181.1"/>
    <property type="molecule type" value="Genomic_DNA"/>
</dbReference>
<keyword evidence="2" id="KW-1185">Reference proteome</keyword>
<reference evidence="1 2" key="1">
    <citation type="submission" date="2020-11" db="EMBL/GenBank/DDBJ databases">
        <authorList>
            <person name="Kim M.K."/>
        </authorList>
    </citation>
    <scope>NUCLEOTIDE SEQUENCE [LARGE SCALE GENOMIC DNA]</scope>
    <source>
        <strain evidence="1 2">BT290</strain>
    </source>
</reference>
<dbReference type="Proteomes" id="UP000611708">
    <property type="component" value="Unassembled WGS sequence"/>
</dbReference>
<gene>
    <name evidence="1" type="ORF">I2H36_09035</name>
</gene>
<proteinExistence type="predicted"/>
<sequence length="237" mass="26622">MSSSPQSRTGFVFPWSADDQPRHELIEKLDQVSRLCHLRWRIVEQYGEAARPVLRQIGKALDQTALAAALIVLPKVFSEWDRLRPVLISNARTLLPFVPLVNTAEDEALEQDPIWSLLGEFKTLVPDQQDKAAKNLALLWGHFEDTFGGLSGFLAEPQTERALYLNKLDTASRRMRLARGSDVAFHYVTVEVMRLYVICLQTRRSDRAALSLATCAATLINRGRMMTPALTHQPAAA</sequence>
<dbReference type="RefSeq" id="WP_196263551.1">
    <property type="nucleotide sequence ID" value="NZ_JADQDN010000003.1"/>
</dbReference>
<name>A0ABS0HRS1_9HYPH</name>